<evidence type="ECO:0000256" key="1">
    <source>
        <dbReference type="SAM" id="MobiDB-lite"/>
    </source>
</evidence>
<protein>
    <submittedName>
        <fullName evidence="2">Uncharacterized protein</fullName>
    </submittedName>
</protein>
<reference evidence="2 3" key="1">
    <citation type="submission" date="2018-12" db="EMBL/GenBank/DDBJ databases">
        <title>Draft genome sequences of Mycolicibacterium peregrinum isolated from a pig with lymphadenitis and from soil on the same Japanese pig farm.</title>
        <authorList>
            <person name="Komatsu T."/>
            <person name="Ohya K."/>
            <person name="Sawai K."/>
            <person name="Odoi J.O."/>
            <person name="Otsu K."/>
            <person name="Ota A."/>
            <person name="Ito T."/>
            <person name="Kawai M."/>
            <person name="Maruyama F."/>
        </authorList>
    </citation>
    <scope>NUCLEOTIDE SEQUENCE [LARGE SCALE GENOMIC DNA]</scope>
    <source>
        <strain evidence="2 3">138</strain>
    </source>
</reference>
<proteinExistence type="predicted"/>
<sequence length="141" mass="14662">QVLGQPTIAVNANFFDVRGQPRSGSPGRRAAWRSERQGSSGQQGTAAQEERQGRHRRRGCIGARRRCERGSGAAGERADRAVRVPPPHSATGRRLAAQLGGAARPGTPGARASVHAGTLGVKPQGLSCCSMASAVMCRPSA</sequence>
<feature type="compositionally biased region" description="Low complexity" evidence="1">
    <location>
        <begin position="90"/>
        <end position="111"/>
    </location>
</feature>
<evidence type="ECO:0000313" key="2">
    <source>
        <dbReference type="EMBL" id="TGB36080.1"/>
    </source>
</evidence>
<feature type="compositionally biased region" description="Low complexity" evidence="1">
    <location>
        <begin position="37"/>
        <end position="47"/>
    </location>
</feature>
<name>A0A5F1CCT1_MYCPR</name>
<comment type="caution">
    <text evidence="2">The sequence shown here is derived from an EMBL/GenBank/DDBJ whole genome shotgun (WGS) entry which is preliminary data.</text>
</comment>
<feature type="region of interest" description="Disordered" evidence="1">
    <location>
        <begin position="16"/>
        <end position="111"/>
    </location>
</feature>
<feature type="compositionally biased region" description="Low complexity" evidence="1">
    <location>
        <begin position="18"/>
        <end position="29"/>
    </location>
</feature>
<gene>
    <name evidence="2" type="ORF">EJD98_30440</name>
</gene>
<dbReference type="Proteomes" id="UP000297792">
    <property type="component" value="Unassembled WGS sequence"/>
</dbReference>
<organism evidence="2 3">
    <name type="scientific">Mycolicibacterium peregrinum</name>
    <name type="common">Mycobacterium peregrinum</name>
    <dbReference type="NCBI Taxonomy" id="43304"/>
    <lineage>
        <taxon>Bacteria</taxon>
        <taxon>Bacillati</taxon>
        <taxon>Actinomycetota</taxon>
        <taxon>Actinomycetes</taxon>
        <taxon>Mycobacteriales</taxon>
        <taxon>Mycobacteriaceae</taxon>
        <taxon>Mycolicibacterium</taxon>
    </lineage>
</organism>
<dbReference type="EMBL" id="RWKA01000028">
    <property type="protein sequence ID" value="TGB36080.1"/>
    <property type="molecule type" value="Genomic_DNA"/>
</dbReference>
<feature type="non-terminal residue" evidence="2">
    <location>
        <position position="1"/>
    </location>
</feature>
<keyword evidence="3" id="KW-1185">Reference proteome</keyword>
<accession>A0A5F1CCT1</accession>
<dbReference type="AlphaFoldDB" id="A0A5F1CCT1"/>
<evidence type="ECO:0000313" key="3">
    <source>
        <dbReference type="Proteomes" id="UP000297792"/>
    </source>
</evidence>
<feature type="compositionally biased region" description="Basic residues" evidence="1">
    <location>
        <begin position="53"/>
        <end position="67"/>
    </location>
</feature>